<reference evidence="11" key="2">
    <citation type="submission" date="2025-08" db="UniProtKB">
        <authorList>
            <consortium name="Ensembl"/>
        </authorList>
    </citation>
    <scope>IDENTIFICATION</scope>
</reference>
<evidence type="ECO:0000256" key="7">
    <source>
        <dbReference type="RuleBase" id="RU369100"/>
    </source>
</evidence>
<sequence length="723" mass="77559">MHRAARVRVCASDCTACARTVLPRINVCCKHDVCACTRAVHTHCMHTHPHCMYTHTLHALKPPLQYIYTPIPCTHTHARCSPPSLCTSTHVLTPCEHPRSTHTPPHEHHACACKRSPPAHAATRLQLAPRAPSAHPGVQAPPRVHTHSCTHSSPPPYPPDPGALPGCLPSPCASKWERGGGVAARLPLVAKKKKKKKEEREKEGKEGEKKKKKSLPPSLICCGIKEISAGAAPCERRAGAGRSSGRAPGTAGGALGAGGMVGTPSLLAKAAPPAAPPRGSGPPGGLRLAAVMESLQRQQAARLARSPDGPARRPPAEPAPAPGPAPPPPAAPRRRPAPGPAPPPPATGQKEEEEEEKEEEEEEEEEEGEPRDPPPAPHHEWTYEEQFKQLYELDEDPKRKEFLDDLFSFMQKRGTPVNRIPIMAKQVLDLYTLYRLVTDKGGLVEVINKKIWREITKGLNLPTSITSAAFTLRTQYMKYLYPYECEKRALSSPGELQAAIDSNRREGRRQTFGATLFNYSPAGTPTLLGSPKMPLPALSISTHSCGQMGQAHGVKKEDGAVPAVPGRIAIPMGLAGHHLAAAQAAAAASQAVVLEQLREKLETGEPPEKKVALTAEEQQRLMQQALQHNLLAVASQFPMNIKVSNRDDRQETALNLSTNGISSINMSIEINGVVYTGVLFARRPAAPPAPSGGSTQSRLNPTATPNLLPPAPSHSHTPGSAKP</sequence>
<feature type="region of interest" description="Disordered" evidence="8">
    <location>
        <begin position="685"/>
        <end position="723"/>
    </location>
</feature>
<comment type="function">
    <text evidence="7">Transcription factor.</text>
</comment>
<evidence type="ECO:0000256" key="1">
    <source>
        <dbReference type="ARBA" id="ARBA00004496"/>
    </source>
</evidence>
<evidence type="ECO:0000313" key="12">
    <source>
        <dbReference type="Proteomes" id="UP000694556"/>
    </source>
</evidence>
<comment type="subunit">
    <text evidence="7">Homodimer.</text>
</comment>
<feature type="compositionally biased region" description="Gly residues" evidence="8">
    <location>
        <begin position="250"/>
        <end position="261"/>
    </location>
</feature>
<feature type="compositionally biased region" description="Acidic residues" evidence="8">
    <location>
        <begin position="351"/>
        <end position="369"/>
    </location>
</feature>
<dbReference type="Pfam" id="PF01388">
    <property type="entry name" value="ARID"/>
    <property type="match status" value="1"/>
</dbReference>
<evidence type="ECO:0000256" key="4">
    <source>
        <dbReference type="ARBA" id="ARBA00023125"/>
    </source>
</evidence>
<accession>A0A8C3CJF7</accession>
<dbReference type="InterPro" id="IPR023334">
    <property type="entry name" value="REKLES_domain"/>
</dbReference>
<dbReference type="InterPro" id="IPR001606">
    <property type="entry name" value="ARID_dom"/>
</dbReference>
<dbReference type="PROSITE" id="PS51011">
    <property type="entry name" value="ARID"/>
    <property type="match status" value="1"/>
</dbReference>
<feature type="compositionally biased region" description="Basic and acidic residues" evidence="8">
    <location>
        <begin position="198"/>
        <end position="209"/>
    </location>
</feature>
<protein>
    <recommendedName>
        <fullName evidence="7">AT-rich interactive domain-containing protein 3</fullName>
        <shortName evidence="7">ARID domain-containing protein</shortName>
    </recommendedName>
</protein>
<dbReference type="SUPFAM" id="SSF46774">
    <property type="entry name" value="ARID-like"/>
    <property type="match status" value="1"/>
</dbReference>
<dbReference type="Proteomes" id="UP000694556">
    <property type="component" value="Chromosome Z"/>
</dbReference>
<feature type="region of interest" description="Disordered" evidence="8">
    <location>
        <begin position="236"/>
        <end position="379"/>
    </location>
</feature>
<feature type="region of interest" description="Disordered" evidence="8">
    <location>
        <begin position="184"/>
        <end position="215"/>
    </location>
</feature>
<dbReference type="FunFam" id="1.10.150.60:FF:000006">
    <property type="entry name" value="AT-rich interactive domain-containing protein 3A"/>
    <property type="match status" value="1"/>
</dbReference>
<dbReference type="GO" id="GO:0006357">
    <property type="term" value="P:regulation of transcription by RNA polymerase II"/>
    <property type="evidence" value="ECO:0007669"/>
    <property type="project" value="InterPro"/>
</dbReference>
<dbReference type="GO" id="GO:0005634">
    <property type="term" value="C:nucleus"/>
    <property type="evidence" value="ECO:0007669"/>
    <property type="project" value="UniProtKB-SubCell"/>
</dbReference>
<evidence type="ECO:0000256" key="3">
    <source>
        <dbReference type="ARBA" id="ARBA00023015"/>
    </source>
</evidence>
<feature type="compositionally biased region" description="Low complexity" evidence="8">
    <location>
        <begin position="240"/>
        <end position="249"/>
    </location>
</feature>
<keyword evidence="3 7" id="KW-0805">Transcription regulation</keyword>
<evidence type="ECO:0000256" key="2">
    <source>
        <dbReference type="ARBA" id="ARBA00022490"/>
    </source>
</evidence>
<feature type="domain" description="ARID" evidence="9">
    <location>
        <begin position="396"/>
        <end position="488"/>
    </location>
</feature>
<dbReference type="Ensembl" id="ENSCMMT00000021746.1">
    <property type="protein sequence ID" value="ENSCMMP00000019813.1"/>
    <property type="gene ID" value="ENSCMMG00000012476.1"/>
</dbReference>
<feature type="compositionally biased region" description="Polar residues" evidence="8">
    <location>
        <begin position="714"/>
        <end position="723"/>
    </location>
</feature>
<evidence type="ECO:0000313" key="11">
    <source>
        <dbReference type="Ensembl" id="ENSCMMP00000019813.1"/>
    </source>
</evidence>
<dbReference type="CDD" id="cd16880">
    <property type="entry name" value="ARID_ARID3C"/>
    <property type="match status" value="1"/>
</dbReference>
<organism evidence="11 12">
    <name type="scientific">Cairina moschata</name>
    <name type="common">Muscovy duck</name>
    <dbReference type="NCBI Taxonomy" id="8855"/>
    <lineage>
        <taxon>Eukaryota</taxon>
        <taxon>Metazoa</taxon>
        <taxon>Chordata</taxon>
        <taxon>Craniata</taxon>
        <taxon>Vertebrata</taxon>
        <taxon>Euteleostomi</taxon>
        <taxon>Archelosauria</taxon>
        <taxon>Archosauria</taxon>
        <taxon>Dinosauria</taxon>
        <taxon>Saurischia</taxon>
        <taxon>Theropoda</taxon>
        <taxon>Coelurosauria</taxon>
        <taxon>Aves</taxon>
        <taxon>Neognathae</taxon>
        <taxon>Galloanserae</taxon>
        <taxon>Anseriformes</taxon>
        <taxon>Anatidae</taxon>
        <taxon>Anatinae</taxon>
        <taxon>Cairina</taxon>
    </lineage>
</organism>
<evidence type="ECO:0000259" key="9">
    <source>
        <dbReference type="PROSITE" id="PS51011"/>
    </source>
</evidence>
<feature type="domain" description="REKLES" evidence="10">
    <location>
        <begin position="592"/>
        <end position="686"/>
    </location>
</feature>
<keyword evidence="12" id="KW-1185">Reference proteome</keyword>
<dbReference type="SMART" id="SM01014">
    <property type="entry name" value="ARID"/>
    <property type="match status" value="1"/>
</dbReference>
<dbReference type="GO" id="GO:0003677">
    <property type="term" value="F:DNA binding"/>
    <property type="evidence" value="ECO:0007669"/>
    <property type="project" value="UniProtKB-UniRule"/>
</dbReference>
<evidence type="ECO:0000256" key="5">
    <source>
        <dbReference type="ARBA" id="ARBA00023163"/>
    </source>
</evidence>
<dbReference type="PANTHER" id="PTHR15348:SF2">
    <property type="entry name" value="AT-RICH INTERACTIVE DOMAIN-CONTAINING PROTEIN 3C"/>
    <property type="match status" value="1"/>
</dbReference>
<keyword evidence="6 7" id="KW-0539">Nucleus</keyword>
<dbReference type="PROSITE" id="PS51486">
    <property type="entry name" value="REKLES"/>
    <property type="match status" value="1"/>
</dbReference>
<reference evidence="11" key="1">
    <citation type="submission" date="2018-09" db="EMBL/GenBank/DDBJ databases">
        <title>Common duck and Muscovy duck high density SNP chip.</title>
        <authorList>
            <person name="Vignal A."/>
            <person name="Thebault N."/>
            <person name="Warren W.C."/>
        </authorList>
    </citation>
    <scope>NUCLEOTIDE SEQUENCE [LARGE SCALE GENOMIC DNA]</scope>
</reference>
<dbReference type="AlphaFoldDB" id="A0A8C3CJF7"/>
<dbReference type="InterPro" id="IPR045147">
    <property type="entry name" value="ARI3A/B/C"/>
</dbReference>
<dbReference type="GO" id="GO:0005737">
    <property type="term" value="C:cytoplasm"/>
    <property type="evidence" value="ECO:0007669"/>
    <property type="project" value="UniProtKB-SubCell"/>
</dbReference>
<comment type="subcellular location">
    <subcellularLocation>
        <location evidence="1">Cytoplasm</location>
    </subcellularLocation>
    <subcellularLocation>
        <location evidence="7">Nucleus</location>
    </subcellularLocation>
</comment>
<keyword evidence="5" id="KW-0804">Transcription</keyword>
<keyword evidence="2" id="KW-0963">Cytoplasm</keyword>
<evidence type="ECO:0000259" key="10">
    <source>
        <dbReference type="PROSITE" id="PS51486"/>
    </source>
</evidence>
<keyword evidence="4 7" id="KW-0238">DNA-binding</keyword>
<feature type="compositionally biased region" description="Low complexity" evidence="8">
    <location>
        <begin position="262"/>
        <end position="272"/>
    </location>
</feature>
<proteinExistence type="predicted"/>
<dbReference type="InterPro" id="IPR036431">
    <property type="entry name" value="ARID_dom_sf"/>
</dbReference>
<feature type="region of interest" description="Disordered" evidence="8">
    <location>
        <begin position="129"/>
        <end position="156"/>
    </location>
</feature>
<evidence type="ECO:0000256" key="8">
    <source>
        <dbReference type="SAM" id="MobiDB-lite"/>
    </source>
</evidence>
<evidence type="ECO:0000256" key="6">
    <source>
        <dbReference type="ARBA" id="ARBA00023242"/>
    </source>
</evidence>
<reference evidence="11" key="3">
    <citation type="submission" date="2025-09" db="UniProtKB">
        <authorList>
            <consortium name="Ensembl"/>
        </authorList>
    </citation>
    <scope>IDENTIFICATION</scope>
</reference>
<dbReference type="SMART" id="SM00501">
    <property type="entry name" value="BRIGHT"/>
    <property type="match status" value="1"/>
</dbReference>
<dbReference type="Gene3D" id="1.10.150.60">
    <property type="entry name" value="ARID DNA-binding domain"/>
    <property type="match status" value="1"/>
</dbReference>
<name>A0A8C3CJF7_CAIMO</name>
<dbReference type="PANTHER" id="PTHR15348">
    <property type="entry name" value="AT-RICH INTERACTIVE DOMAIN-CONTAINING PROTEIN ARID DOMAIN- CONTAINING PROTEIN DEAD RINGER PROTEIN B-CELL REGULATOR OF IGH TRANSCRIPTION BRIGHT"/>
    <property type="match status" value="1"/>
</dbReference>
<feature type="compositionally biased region" description="Pro residues" evidence="8">
    <location>
        <begin position="316"/>
        <end position="346"/>
    </location>
</feature>